<dbReference type="AlphaFoldDB" id="A0A834EG08"/>
<gene>
    <name evidence="2" type="ORF">HJG60_010031</name>
</gene>
<feature type="region of interest" description="Disordered" evidence="1">
    <location>
        <begin position="121"/>
        <end position="146"/>
    </location>
</feature>
<dbReference type="Proteomes" id="UP000664940">
    <property type="component" value="Unassembled WGS sequence"/>
</dbReference>
<sequence length="146" mass="15310">MHLWPSGSPPPTETAVEARELGAGVCHGHQDMPGRQQALRKPGGGGLAASPGVGFRTGRHGRAGAAGPREVLDGDTGRRRLVGPRCEHRWRGHGAEGADITQAWGPIAAPLSLVQTVPLPPPSPGWCKAQKGPSYSLVPDTEQKRD</sequence>
<evidence type="ECO:0000313" key="3">
    <source>
        <dbReference type="Proteomes" id="UP000664940"/>
    </source>
</evidence>
<reference evidence="2 3" key="1">
    <citation type="journal article" date="2020" name="Nature">
        <title>Six reference-quality genomes reveal evolution of bat adaptations.</title>
        <authorList>
            <person name="Jebb D."/>
            <person name="Huang Z."/>
            <person name="Pippel M."/>
            <person name="Hughes G.M."/>
            <person name="Lavrichenko K."/>
            <person name="Devanna P."/>
            <person name="Winkler S."/>
            <person name="Jermiin L.S."/>
            <person name="Skirmuntt E.C."/>
            <person name="Katzourakis A."/>
            <person name="Burkitt-Gray L."/>
            <person name="Ray D.A."/>
            <person name="Sullivan K.A.M."/>
            <person name="Roscito J.G."/>
            <person name="Kirilenko B.M."/>
            <person name="Davalos L.M."/>
            <person name="Corthals A.P."/>
            <person name="Power M.L."/>
            <person name="Jones G."/>
            <person name="Ransome R.D."/>
            <person name="Dechmann D.K.N."/>
            <person name="Locatelli A.G."/>
            <person name="Puechmaille S.J."/>
            <person name="Fedrigo O."/>
            <person name="Jarvis E.D."/>
            <person name="Hiller M."/>
            <person name="Vernes S.C."/>
            <person name="Myers E.W."/>
            <person name="Teeling E.C."/>
        </authorList>
    </citation>
    <scope>NUCLEOTIDE SEQUENCE [LARGE SCALE GENOMIC DNA]</scope>
    <source>
        <strain evidence="2">Bat1K_MPI-CBG_1</strain>
    </source>
</reference>
<name>A0A834EG08_9CHIR</name>
<accession>A0A834EG08</accession>
<evidence type="ECO:0000313" key="2">
    <source>
        <dbReference type="EMBL" id="KAF6119545.1"/>
    </source>
</evidence>
<organism evidence="2 3">
    <name type="scientific">Phyllostomus discolor</name>
    <name type="common">pale spear-nosed bat</name>
    <dbReference type="NCBI Taxonomy" id="89673"/>
    <lineage>
        <taxon>Eukaryota</taxon>
        <taxon>Metazoa</taxon>
        <taxon>Chordata</taxon>
        <taxon>Craniata</taxon>
        <taxon>Vertebrata</taxon>
        <taxon>Euteleostomi</taxon>
        <taxon>Mammalia</taxon>
        <taxon>Eutheria</taxon>
        <taxon>Laurasiatheria</taxon>
        <taxon>Chiroptera</taxon>
        <taxon>Yangochiroptera</taxon>
        <taxon>Phyllostomidae</taxon>
        <taxon>Phyllostominae</taxon>
        <taxon>Phyllostomus</taxon>
    </lineage>
</organism>
<comment type="caution">
    <text evidence="2">The sequence shown here is derived from an EMBL/GenBank/DDBJ whole genome shotgun (WGS) entry which is preliminary data.</text>
</comment>
<evidence type="ECO:0000256" key="1">
    <source>
        <dbReference type="SAM" id="MobiDB-lite"/>
    </source>
</evidence>
<protein>
    <submittedName>
        <fullName evidence="2">Uncharacterized protein</fullName>
    </submittedName>
</protein>
<dbReference type="EMBL" id="JABVXQ010000003">
    <property type="protein sequence ID" value="KAF6119545.1"/>
    <property type="molecule type" value="Genomic_DNA"/>
</dbReference>
<proteinExistence type="predicted"/>
<feature type="region of interest" description="Disordered" evidence="1">
    <location>
        <begin position="1"/>
        <end position="80"/>
    </location>
</feature>